<accession>A0ACC0MF41</accession>
<proteinExistence type="predicted"/>
<sequence>MTASAESRSGGSGGRRLSMSSLSTAALVAVAQHFKKESPDTLSAVFGIFIPIAGDFESKRNCWGKMAVPAENGKKVMVAIDESESSYHALMWVLKNLRDSIAASGSPLLIFMAHPFSVTSNVFAASLGSARVYCPVSATSEYVYCVQEQNKVVSMGILEKAKAICTTHGVNAETIAQLGDPKQAICDAAQKHNIELLVLGDTELGKIQRFFLGSVSNYCVRNAKCPVLVVKKPE</sequence>
<evidence type="ECO:0000313" key="1">
    <source>
        <dbReference type="EMBL" id="KAI8539097.1"/>
    </source>
</evidence>
<name>A0ACC0MF41_RHOML</name>
<evidence type="ECO:0000313" key="2">
    <source>
        <dbReference type="Proteomes" id="UP001062846"/>
    </source>
</evidence>
<organism evidence="1 2">
    <name type="scientific">Rhododendron molle</name>
    <name type="common">Chinese azalea</name>
    <name type="synonym">Azalea mollis</name>
    <dbReference type="NCBI Taxonomy" id="49168"/>
    <lineage>
        <taxon>Eukaryota</taxon>
        <taxon>Viridiplantae</taxon>
        <taxon>Streptophyta</taxon>
        <taxon>Embryophyta</taxon>
        <taxon>Tracheophyta</taxon>
        <taxon>Spermatophyta</taxon>
        <taxon>Magnoliopsida</taxon>
        <taxon>eudicotyledons</taxon>
        <taxon>Gunneridae</taxon>
        <taxon>Pentapetalae</taxon>
        <taxon>asterids</taxon>
        <taxon>Ericales</taxon>
        <taxon>Ericaceae</taxon>
        <taxon>Ericoideae</taxon>
        <taxon>Rhodoreae</taxon>
        <taxon>Rhododendron</taxon>
    </lineage>
</organism>
<protein>
    <submittedName>
        <fullName evidence="1">Uncharacterized protein</fullName>
    </submittedName>
</protein>
<comment type="caution">
    <text evidence="1">The sequence shown here is derived from an EMBL/GenBank/DDBJ whole genome shotgun (WGS) entry which is preliminary data.</text>
</comment>
<reference evidence="1" key="1">
    <citation type="submission" date="2022-02" db="EMBL/GenBank/DDBJ databases">
        <title>Plant Genome Project.</title>
        <authorList>
            <person name="Zhang R.-G."/>
        </authorList>
    </citation>
    <scope>NUCLEOTIDE SEQUENCE</scope>
    <source>
        <strain evidence="1">AT1</strain>
    </source>
</reference>
<gene>
    <name evidence="1" type="ORF">RHMOL_Rhmol09G0154700</name>
</gene>
<dbReference type="EMBL" id="CM046396">
    <property type="protein sequence ID" value="KAI8539097.1"/>
    <property type="molecule type" value="Genomic_DNA"/>
</dbReference>
<keyword evidence="2" id="KW-1185">Reference proteome</keyword>
<dbReference type="Proteomes" id="UP001062846">
    <property type="component" value="Chromosome 9"/>
</dbReference>